<dbReference type="Proteomes" id="UP000792457">
    <property type="component" value="Unassembled WGS sequence"/>
</dbReference>
<organism evidence="1 2">
    <name type="scientific">Ladona fulva</name>
    <name type="common">Scarce chaser dragonfly</name>
    <name type="synonym">Libellula fulva</name>
    <dbReference type="NCBI Taxonomy" id="123851"/>
    <lineage>
        <taxon>Eukaryota</taxon>
        <taxon>Metazoa</taxon>
        <taxon>Ecdysozoa</taxon>
        <taxon>Arthropoda</taxon>
        <taxon>Hexapoda</taxon>
        <taxon>Insecta</taxon>
        <taxon>Pterygota</taxon>
        <taxon>Palaeoptera</taxon>
        <taxon>Odonata</taxon>
        <taxon>Epiprocta</taxon>
        <taxon>Anisoptera</taxon>
        <taxon>Libelluloidea</taxon>
        <taxon>Libellulidae</taxon>
        <taxon>Ladona</taxon>
    </lineage>
</organism>
<reference evidence="1" key="2">
    <citation type="submission" date="2017-10" db="EMBL/GenBank/DDBJ databases">
        <title>Ladona fulva Genome sequencing and assembly.</title>
        <authorList>
            <person name="Murali S."/>
            <person name="Richards S."/>
            <person name="Bandaranaike D."/>
            <person name="Bellair M."/>
            <person name="Blankenburg K."/>
            <person name="Chao H."/>
            <person name="Dinh H."/>
            <person name="Doddapaneni H."/>
            <person name="Dugan-Rocha S."/>
            <person name="Elkadiri S."/>
            <person name="Gnanaolivu R."/>
            <person name="Hernandez B."/>
            <person name="Skinner E."/>
            <person name="Javaid M."/>
            <person name="Lee S."/>
            <person name="Li M."/>
            <person name="Ming W."/>
            <person name="Munidasa M."/>
            <person name="Muniz J."/>
            <person name="Nguyen L."/>
            <person name="Hughes D."/>
            <person name="Osuji N."/>
            <person name="Pu L.-L."/>
            <person name="Puazo M."/>
            <person name="Qu C."/>
            <person name="Quiroz J."/>
            <person name="Raj R."/>
            <person name="Weissenberger G."/>
            <person name="Xin Y."/>
            <person name="Zou X."/>
            <person name="Han Y."/>
            <person name="Worley K."/>
            <person name="Muzny D."/>
            <person name="Gibbs R."/>
        </authorList>
    </citation>
    <scope>NUCLEOTIDE SEQUENCE</scope>
    <source>
        <strain evidence="1">Sampled in the wild</strain>
    </source>
</reference>
<sequence length="143" mass="16596">MASPSKRTLCKESILSLLDEESDEEYVIDYSENDSECDTSVSDSELSEVEAFEETLQDQGEQPRFRNPKDLQWSDRVSCISKYQFSGKPGVNVQVKDANDSLELFELYFDEQLVEMIVTETNRYAEQQLSNNKILLKYSRLRK</sequence>
<evidence type="ECO:0000313" key="1">
    <source>
        <dbReference type="EMBL" id="KAG8233627.1"/>
    </source>
</evidence>
<name>A0A8K0KEQ5_LADFU</name>
<evidence type="ECO:0000313" key="2">
    <source>
        <dbReference type="Proteomes" id="UP000792457"/>
    </source>
</evidence>
<accession>A0A8K0KEQ5</accession>
<dbReference type="AlphaFoldDB" id="A0A8K0KEQ5"/>
<proteinExistence type="predicted"/>
<comment type="caution">
    <text evidence="1">The sequence shown here is derived from an EMBL/GenBank/DDBJ whole genome shotgun (WGS) entry which is preliminary data.</text>
</comment>
<gene>
    <name evidence="1" type="ORF">J437_LFUL001038</name>
</gene>
<dbReference type="OrthoDB" id="75807at2759"/>
<dbReference type="EMBL" id="KZ308731">
    <property type="protein sequence ID" value="KAG8233627.1"/>
    <property type="molecule type" value="Genomic_DNA"/>
</dbReference>
<protein>
    <recommendedName>
        <fullName evidence="3">PiggyBac transposable element-derived protein domain-containing protein</fullName>
    </recommendedName>
</protein>
<keyword evidence="2" id="KW-1185">Reference proteome</keyword>
<reference evidence="1" key="1">
    <citation type="submission" date="2013-04" db="EMBL/GenBank/DDBJ databases">
        <authorList>
            <person name="Qu J."/>
            <person name="Murali S.C."/>
            <person name="Bandaranaike D."/>
            <person name="Bellair M."/>
            <person name="Blankenburg K."/>
            <person name="Chao H."/>
            <person name="Dinh H."/>
            <person name="Doddapaneni H."/>
            <person name="Downs B."/>
            <person name="Dugan-Rocha S."/>
            <person name="Elkadiri S."/>
            <person name="Gnanaolivu R.D."/>
            <person name="Hernandez B."/>
            <person name="Javaid M."/>
            <person name="Jayaseelan J.C."/>
            <person name="Lee S."/>
            <person name="Li M."/>
            <person name="Ming W."/>
            <person name="Munidasa M."/>
            <person name="Muniz J."/>
            <person name="Nguyen L."/>
            <person name="Ongeri F."/>
            <person name="Osuji N."/>
            <person name="Pu L.-L."/>
            <person name="Puazo M."/>
            <person name="Qu C."/>
            <person name="Quiroz J."/>
            <person name="Raj R."/>
            <person name="Weissenberger G."/>
            <person name="Xin Y."/>
            <person name="Zou X."/>
            <person name="Han Y."/>
            <person name="Richards S."/>
            <person name="Worley K."/>
            <person name="Muzny D."/>
            <person name="Gibbs R."/>
        </authorList>
    </citation>
    <scope>NUCLEOTIDE SEQUENCE</scope>
    <source>
        <strain evidence="1">Sampled in the wild</strain>
    </source>
</reference>
<evidence type="ECO:0008006" key="3">
    <source>
        <dbReference type="Google" id="ProtNLM"/>
    </source>
</evidence>